<dbReference type="RefSeq" id="WP_170093064.1">
    <property type="nucleotide sequence ID" value="NZ_WOYG01000001.1"/>
</dbReference>
<proteinExistence type="predicted"/>
<reference evidence="1" key="1">
    <citation type="submission" date="2019-12" db="EMBL/GenBank/DDBJ databases">
        <title>Whole-genome sequence of Halomicrobium mukohataei pws1.</title>
        <authorList>
            <person name="Verma D.K."/>
            <person name="Gopal K."/>
            <person name="Prasad E.S."/>
        </authorList>
    </citation>
    <scope>NUCLEOTIDE SEQUENCE</scope>
    <source>
        <strain evidence="1">Pws1</strain>
    </source>
</reference>
<sequence>MRIYELEFTEEFCRDGVKMTEGSISNAEQNAYARNISGVVSYSPSSSDGDLDISGGNHEYLEARYQDQFDTEPVFGVPLANSNPWVETSYYAGQGGPCIRSNLGDRESVKYRRLSEIIVI</sequence>
<organism evidence="1 2">
    <name type="scientific">Halomicrobium mukohataei</name>
    <dbReference type="NCBI Taxonomy" id="57705"/>
    <lineage>
        <taxon>Archaea</taxon>
        <taxon>Methanobacteriati</taxon>
        <taxon>Methanobacteriota</taxon>
        <taxon>Stenosarchaea group</taxon>
        <taxon>Halobacteria</taxon>
        <taxon>Halobacteriales</taxon>
        <taxon>Haloarculaceae</taxon>
        <taxon>Halomicrobium</taxon>
    </lineage>
</organism>
<dbReference type="AlphaFoldDB" id="A0A847UCT9"/>
<comment type="caution">
    <text evidence="1">The sequence shown here is derived from an EMBL/GenBank/DDBJ whole genome shotgun (WGS) entry which is preliminary data.</text>
</comment>
<protein>
    <submittedName>
        <fullName evidence="1">Uncharacterized protein</fullName>
    </submittedName>
</protein>
<dbReference type="Proteomes" id="UP000608662">
    <property type="component" value="Unassembled WGS sequence"/>
</dbReference>
<accession>A0A847UCT9</accession>
<dbReference type="EMBL" id="WOYG01000001">
    <property type="protein sequence ID" value="NLV09154.1"/>
    <property type="molecule type" value="Genomic_DNA"/>
</dbReference>
<evidence type="ECO:0000313" key="2">
    <source>
        <dbReference type="Proteomes" id="UP000608662"/>
    </source>
</evidence>
<gene>
    <name evidence="1" type="ORF">GOC74_04325</name>
</gene>
<evidence type="ECO:0000313" key="1">
    <source>
        <dbReference type="EMBL" id="NLV09154.1"/>
    </source>
</evidence>
<name>A0A847UCT9_9EURY</name>